<sequence length="88" mass="9747">MSCLSHPISCLLAFIQLTGSDVEIIEALNEVHCLQLMSSSHSCMRTSAPSLSARSLILKIAQIIIISYDVTHFNYTCFNTKSDTCDTY</sequence>
<comment type="caution">
    <text evidence="2">The sequence shown here is derived from an EMBL/GenBank/DDBJ whole genome shotgun (WGS) entry which is preliminary data.</text>
</comment>
<organism evidence="2 3">
    <name type="scientific">Bugula neritina</name>
    <name type="common">Brown bryozoan</name>
    <name type="synonym">Sertularia neritina</name>
    <dbReference type="NCBI Taxonomy" id="10212"/>
    <lineage>
        <taxon>Eukaryota</taxon>
        <taxon>Metazoa</taxon>
        <taxon>Spiralia</taxon>
        <taxon>Lophotrochozoa</taxon>
        <taxon>Bryozoa</taxon>
        <taxon>Gymnolaemata</taxon>
        <taxon>Cheilostomatida</taxon>
        <taxon>Flustrina</taxon>
        <taxon>Buguloidea</taxon>
        <taxon>Bugulidae</taxon>
        <taxon>Bugula</taxon>
    </lineage>
</organism>
<protein>
    <submittedName>
        <fullName evidence="2">Uncharacterized protein</fullName>
    </submittedName>
</protein>
<evidence type="ECO:0000313" key="3">
    <source>
        <dbReference type="Proteomes" id="UP000593567"/>
    </source>
</evidence>
<feature type="signal peptide" evidence="1">
    <location>
        <begin position="1"/>
        <end position="20"/>
    </location>
</feature>
<reference evidence="2" key="1">
    <citation type="submission" date="2020-06" db="EMBL/GenBank/DDBJ databases">
        <title>Draft genome of Bugula neritina, a colonial animal packing powerful symbionts and potential medicines.</title>
        <authorList>
            <person name="Rayko M."/>
        </authorList>
    </citation>
    <scope>NUCLEOTIDE SEQUENCE [LARGE SCALE GENOMIC DNA]</scope>
    <source>
        <strain evidence="2">Kwan_BN1</strain>
    </source>
</reference>
<keyword evidence="1" id="KW-0732">Signal</keyword>
<accession>A0A7J7JLR7</accession>
<dbReference type="Proteomes" id="UP000593567">
    <property type="component" value="Unassembled WGS sequence"/>
</dbReference>
<gene>
    <name evidence="2" type="ORF">EB796_015127</name>
</gene>
<dbReference type="AlphaFoldDB" id="A0A7J7JLR7"/>
<name>A0A7J7JLR7_BUGNE</name>
<dbReference type="EMBL" id="VXIV02002250">
    <property type="protein sequence ID" value="KAF6026564.1"/>
    <property type="molecule type" value="Genomic_DNA"/>
</dbReference>
<evidence type="ECO:0000313" key="2">
    <source>
        <dbReference type="EMBL" id="KAF6026564.1"/>
    </source>
</evidence>
<keyword evidence="3" id="KW-1185">Reference proteome</keyword>
<proteinExistence type="predicted"/>
<evidence type="ECO:0000256" key="1">
    <source>
        <dbReference type="SAM" id="SignalP"/>
    </source>
</evidence>
<feature type="chain" id="PRO_5029690020" evidence="1">
    <location>
        <begin position="21"/>
        <end position="88"/>
    </location>
</feature>